<comment type="caution">
    <text evidence="1">The sequence shown here is derived from an EMBL/GenBank/DDBJ whole genome shotgun (WGS) entry which is preliminary data.</text>
</comment>
<name>M5RWX9_9BACT</name>
<proteinExistence type="predicted"/>
<evidence type="ECO:0000313" key="1">
    <source>
        <dbReference type="EMBL" id="EMI23843.1"/>
    </source>
</evidence>
<dbReference type="AlphaFoldDB" id="M5RWX9"/>
<gene>
    <name evidence="1" type="ORF">RESH_05580</name>
</gene>
<reference evidence="1 2" key="1">
    <citation type="journal article" date="2013" name="Mar. Genomics">
        <title>Expression of sulfatases in Rhodopirellula baltica and the diversity of sulfatases in the genus Rhodopirellula.</title>
        <authorList>
            <person name="Wegner C.E."/>
            <person name="Richter-Heitmann T."/>
            <person name="Klindworth A."/>
            <person name="Klockow C."/>
            <person name="Richter M."/>
            <person name="Achstetter T."/>
            <person name="Glockner F.O."/>
            <person name="Harder J."/>
        </authorList>
    </citation>
    <scope>NUCLEOTIDE SEQUENCE [LARGE SCALE GENOMIC DNA]</scope>
    <source>
        <strain evidence="1 2">SH398</strain>
    </source>
</reference>
<accession>M5RWX9</accession>
<evidence type="ECO:0000313" key="2">
    <source>
        <dbReference type="Proteomes" id="UP000011996"/>
    </source>
</evidence>
<protein>
    <submittedName>
        <fullName evidence="1">Uncharacterized protein</fullName>
    </submittedName>
</protein>
<dbReference type="Proteomes" id="UP000011996">
    <property type="component" value="Unassembled WGS sequence"/>
</dbReference>
<sequence length="110" mass="12815">MCEYAFPAAERKRLPELLGVVAGSLTPLDESPIQRRVSTYQRFVLDENGARVLIVVGTRWMLPENITILVTDDWRRFFRLSTWRPDKRLRLLLCDRLKSRGGLYLDHGRG</sequence>
<dbReference type="EMBL" id="ANOF01000183">
    <property type="protein sequence ID" value="EMI23843.1"/>
    <property type="molecule type" value="Genomic_DNA"/>
</dbReference>
<organism evidence="1 2">
    <name type="scientific">Rhodopirellula europaea SH398</name>
    <dbReference type="NCBI Taxonomy" id="1263868"/>
    <lineage>
        <taxon>Bacteria</taxon>
        <taxon>Pseudomonadati</taxon>
        <taxon>Planctomycetota</taxon>
        <taxon>Planctomycetia</taxon>
        <taxon>Pirellulales</taxon>
        <taxon>Pirellulaceae</taxon>
        <taxon>Rhodopirellula</taxon>
    </lineage>
</organism>